<proteinExistence type="predicted"/>
<dbReference type="EMBL" id="JABANE010000025">
    <property type="protein sequence ID" value="NME68532.1"/>
    <property type="molecule type" value="Genomic_DNA"/>
</dbReference>
<protein>
    <submittedName>
        <fullName evidence="1">Uncharacterized protein</fullName>
    </submittedName>
</protein>
<sequence length="191" mass="21966">MPIAVLTQAIVSAISIPTEADNINLHMKNGDLISLTKAELKEKKSTPTDIVYKRDKEYHKIPVHEIDYVRYESLDTYDKTVDFIEEYNLMIQEIDEHVLEYYNTKRYKKSRTSQTFAVAGWTLALTANPLFWAVAPIPTTQAVLTMKKADKTHVVSGKEWKAVKKAQKEKVKDLKEKAKMEEEMEMLASNL</sequence>
<gene>
    <name evidence="1" type="ORF">HHU12_11230</name>
</gene>
<organism evidence="1 2">
    <name type="scientific">Flammeovirga aprica JL-4</name>
    <dbReference type="NCBI Taxonomy" id="694437"/>
    <lineage>
        <taxon>Bacteria</taxon>
        <taxon>Pseudomonadati</taxon>
        <taxon>Bacteroidota</taxon>
        <taxon>Cytophagia</taxon>
        <taxon>Cytophagales</taxon>
        <taxon>Flammeovirgaceae</taxon>
        <taxon>Flammeovirga</taxon>
    </lineage>
</organism>
<dbReference type="Proteomes" id="UP000576082">
    <property type="component" value="Unassembled WGS sequence"/>
</dbReference>
<dbReference type="AlphaFoldDB" id="A0A7X9P474"/>
<comment type="caution">
    <text evidence="1">The sequence shown here is derived from an EMBL/GenBank/DDBJ whole genome shotgun (WGS) entry which is preliminary data.</text>
</comment>
<keyword evidence="2" id="KW-1185">Reference proteome</keyword>
<name>A0A7X9P474_9BACT</name>
<accession>A0A7X9P474</accession>
<reference evidence="1 2" key="1">
    <citation type="submission" date="2020-04" db="EMBL/GenBank/DDBJ databases">
        <title>Flammeovirga sp. SR4, a novel species isolated from seawater.</title>
        <authorList>
            <person name="Wang X."/>
        </authorList>
    </citation>
    <scope>NUCLEOTIDE SEQUENCE [LARGE SCALE GENOMIC DNA]</scope>
    <source>
        <strain evidence="1 2">ATCC 23126</strain>
    </source>
</reference>
<dbReference type="RefSeq" id="WP_169656834.1">
    <property type="nucleotide sequence ID" value="NZ_JABANE010000025.1"/>
</dbReference>
<evidence type="ECO:0000313" key="2">
    <source>
        <dbReference type="Proteomes" id="UP000576082"/>
    </source>
</evidence>
<evidence type="ECO:0000313" key="1">
    <source>
        <dbReference type="EMBL" id="NME68532.1"/>
    </source>
</evidence>